<comment type="caution">
    <text evidence="1">The sequence shown here is derived from an EMBL/GenBank/DDBJ whole genome shotgun (WGS) entry which is preliminary data.</text>
</comment>
<evidence type="ECO:0000313" key="2">
    <source>
        <dbReference type="Proteomes" id="UP001373496"/>
    </source>
</evidence>
<dbReference type="RefSeq" id="WP_225233180.1">
    <property type="nucleotide sequence ID" value="NZ_JBAPLV010000019.1"/>
</dbReference>
<organism evidence="1 2">
    <name type="scientific">Klenkia terrae</name>
    <dbReference type="NCBI Taxonomy" id="1052259"/>
    <lineage>
        <taxon>Bacteria</taxon>
        <taxon>Bacillati</taxon>
        <taxon>Actinomycetota</taxon>
        <taxon>Actinomycetes</taxon>
        <taxon>Geodermatophilales</taxon>
        <taxon>Geodermatophilaceae</taxon>
        <taxon>Klenkia</taxon>
    </lineage>
</organism>
<dbReference type="EMBL" id="JBAPLV010000019">
    <property type="protein sequence ID" value="MEI4280084.1"/>
    <property type="molecule type" value="Genomic_DNA"/>
</dbReference>
<proteinExistence type="predicted"/>
<sequence length="156" mass="15200">MNLRKRSGVVALIIVAMLGGGVAFAAWMVTGTGAVSGVAGTTVNFTVAATTPASSVLYPGGAAALAGTITNDNAFTVRVTSVTLGTPTTSSSSCPASNITLPQTTITGLTLDVLANSNSAVLSLPLAVTMLPTAAEGCKGAVFTVPVTATGTTIPA</sequence>
<evidence type="ECO:0008006" key="3">
    <source>
        <dbReference type="Google" id="ProtNLM"/>
    </source>
</evidence>
<reference evidence="1 2" key="1">
    <citation type="submission" date="2024-03" db="EMBL/GenBank/DDBJ databases">
        <title>Draft genome sequence of Klenkia terrae.</title>
        <authorList>
            <person name="Duangmal K."/>
            <person name="Chantavorakit T."/>
        </authorList>
    </citation>
    <scope>NUCLEOTIDE SEQUENCE [LARGE SCALE GENOMIC DNA]</scope>
    <source>
        <strain evidence="1 2">JCM 17786</strain>
    </source>
</reference>
<evidence type="ECO:0000313" key="1">
    <source>
        <dbReference type="EMBL" id="MEI4280084.1"/>
    </source>
</evidence>
<name>A0ABU8E8X2_9ACTN</name>
<dbReference type="Proteomes" id="UP001373496">
    <property type="component" value="Unassembled WGS sequence"/>
</dbReference>
<gene>
    <name evidence="1" type="ORF">UXQ13_16555</name>
</gene>
<keyword evidence="2" id="KW-1185">Reference proteome</keyword>
<accession>A0ABU8E8X2</accession>
<protein>
    <recommendedName>
        <fullName evidence="3">SipW-cognate class signal peptide</fullName>
    </recommendedName>
</protein>